<evidence type="ECO:0000256" key="7">
    <source>
        <dbReference type="SAM" id="MobiDB-lite"/>
    </source>
</evidence>
<dbReference type="SUPFAM" id="SSF52200">
    <property type="entry name" value="Toll/Interleukin receptor TIR domain"/>
    <property type="match status" value="1"/>
</dbReference>
<protein>
    <recommendedName>
        <fullName evidence="8">TIR domain-containing protein</fullName>
    </recommendedName>
</protein>
<evidence type="ECO:0000256" key="2">
    <source>
        <dbReference type="ARBA" id="ARBA00022490"/>
    </source>
</evidence>
<keyword evidence="10" id="KW-1185">Reference proteome</keyword>
<evidence type="ECO:0000259" key="8">
    <source>
        <dbReference type="PROSITE" id="PS50104"/>
    </source>
</evidence>
<evidence type="ECO:0000256" key="5">
    <source>
        <dbReference type="ARBA" id="ARBA00022859"/>
    </source>
</evidence>
<dbReference type="Gene3D" id="3.40.50.10140">
    <property type="entry name" value="Toll/interleukin-1 receptor homology (TIR) domain"/>
    <property type="match status" value="1"/>
</dbReference>
<feature type="region of interest" description="Disordered" evidence="7">
    <location>
        <begin position="556"/>
        <end position="599"/>
    </location>
</feature>
<accession>A0AAN7ML57</accession>
<dbReference type="InterPro" id="IPR035897">
    <property type="entry name" value="Toll_tir_struct_dom_sf"/>
</dbReference>
<dbReference type="GO" id="GO:0043123">
    <property type="term" value="P:positive regulation of canonical NF-kappaB signal transduction"/>
    <property type="evidence" value="ECO:0007669"/>
    <property type="project" value="TreeGrafter"/>
</dbReference>
<dbReference type="Pfam" id="PF17798">
    <property type="entry name" value="TRIF-NTD"/>
    <property type="match status" value="1"/>
</dbReference>
<keyword evidence="6" id="KW-0395">Inflammatory response</keyword>
<evidence type="ECO:0000256" key="1">
    <source>
        <dbReference type="ARBA" id="ARBA00004496"/>
    </source>
</evidence>
<dbReference type="EMBL" id="JAUNZN010000026">
    <property type="protein sequence ID" value="KAK4808134.1"/>
    <property type="molecule type" value="Genomic_DNA"/>
</dbReference>
<feature type="compositionally biased region" description="Polar residues" evidence="7">
    <location>
        <begin position="566"/>
        <end position="582"/>
    </location>
</feature>
<organism evidence="9 10">
    <name type="scientific">Mycteria americana</name>
    <name type="common">Wood stork</name>
    <dbReference type="NCBI Taxonomy" id="33587"/>
    <lineage>
        <taxon>Eukaryota</taxon>
        <taxon>Metazoa</taxon>
        <taxon>Chordata</taxon>
        <taxon>Craniata</taxon>
        <taxon>Vertebrata</taxon>
        <taxon>Euteleostomi</taxon>
        <taxon>Archelosauria</taxon>
        <taxon>Archosauria</taxon>
        <taxon>Dinosauria</taxon>
        <taxon>Saurischia</taxon>
        <taxon>Theropoda</taxon>
        <taxon>Coelurosauria</taxon>
        <taxon>Aves</taxon>
        <taxon>Neognathae</taxon>
        <taxon>Neoaves</taxon>
        <taxon>Aequornithes</taxon>
        <taxon>Ciconiiformes</taxon>
        <taxon>Ciconiidae</taxon>
        <taxon>Mycteria</taxon>
    </lineage>
</organism>
<dbReference type="Gene3D" id="1.25.40.780">
    <property type="match status" value="1"/>
</dbReference>
<dbReference type="InterPro" id="IPR000157">
    <property type="entry name" value="TIR_dom"/>
</dbReference>
<gene>
    <name evidence="9" type="ORF">QYF61_025475</name>
</gene>
<keyword evidence="3" id="KW-0597">Phosphoprotein</keyword>
<dbReference type="GO" id="GO:0006954">
    <property type="term" value="P:inflammatory response"/>
    <property type="evidence" value="ECO:0007669"/>
    <property type="project" value="UniProtKB-KW"/>
</dbReference>
<feature type="compositionally biased region" description="Polar residues" evidence="7">
    <location>
        <begin position="424"/>
        <end position="440"/>
    </location>
</feature>
<dbReference type="GO" id="GO:0005768">
    <property type="term" value="C:endosome"/>
    <property type="evidence" value="ECO:0007669"/>
    <property type="project" value="TreeGrafter"/>
</dbReference>
<reference evidence="9 10" key="1">
    <citation type="journal article" date="2023" name="J. Hered.">
        <title>Chromosome-level genome of the wood stork (Mycteria americana) provides insight into avian chromosome evolution.</title>
        <authorList>
            <person name="Flamio R. Jr."/>
            <person name="Ramstad K.M."/>
        </authorList>
    </citation>
    <scope>NUCLEOTIDE SEQUENCE [LARGE SCALE GENOMIC DNA]</scope>
    <source>
        <strain evidence="9">JAX WOST 10</strain>
    </source>
</reference>
<dbReference type="GO" id="GO:0045087">
    <property type="term" value="P:innate immune response"/>
    <property type="evidence" value="ECO:0007669"/>
    <property type="project" value="UniProtKB-KW"/>
</dbReference>
<evidence type="ECO:0000256" key="6">
    <source>
        <dbReference type="ARBA" id="ARBA00023198"/>
    </source>
</evidence>
<feature type="compositionally biased region" description="Low complexity" evidence="7">
    <location>
        <begin position="34"/>
        <end position="59"/>
    </location>
</feature>
<feature type="compositionally biased region" description="Polar residues" evidence="7">
    <location>
        <begin position="398"/>
        <end position="410"/>
    </location>
</feature>
<feature type="compositionally biased region" description="Polar residues" evidence="7">
    <location>
        <begin position="294"/>
        <end position="303"/>
    </location>
</feature>
<name>A0AAN7ML57_MYCAM</name>
<evidence type="ECO:0000256" key="4">
    <source>
        <dbReference type="ARBA" id="ARBA00022588"/>
    </source>
</evidence>
<sequence length="875" mass="94136">MAIHRGEGPFPRGGRWRLTQAEPLLPRAPEYRSGPAGPARRAPPGLGPGCPRSAPAVPRSAPPGPAASSCASRIRRAGPAPLPPAPGPGGKRCPGTGTSRPRRTKPSRGEAGEPRSRTGRRFLRTERSWFRDEPLSSEELSLVRYLNPSSGPPADEMAQSAKLQPSFEDVFNILSQIPQDKLLSFKHKLKHLILGPSSKLLQAMVLLTLGQEADARICLDALRDNRAAQYVHQTKLGAAGVQEDGEDLQPPQLDAGAMALLAQIYSVLAEENLCSHEAMDKACQAATKACNASKETQGDTLNSIPAEDQEKHGSANSMDPGDKFQTLRSDMATGFLRMASPNYTVRSSPVQIGGNSDLSGPRTLCSLGSSSFSSHFEISASPTVVLHTQPSSHKHVPQPNQLCEGSTSGAGQPHGHRQSHEPQETSWASRPNSHPGQDTGAQVPQLEKVLQVGSCRATLPIPETQLPTMGAVNQPVESSDVSSTVAAEPHVPKESTHKKQDEKQLSTGLPDSRATVDTGPAHMSKEDSYVPAGISSNSASASISACSLPPPTYSFSPTLPPPLQRAPSNLSYPPPLHSSTSPAQPPPLQAVKAVPTSKPESGETKFFTFVILHASEDEIVAHRVKDLLENMGVPNGATLCEDFFIAGRSHLTCFQDAMENSAFIILLLTKNFPCNLCMFQTNTALMESILKPCKRDSVIPFVPKENPLERSQIPSTLGGLMPLDENSPGFSRTVQNTFTTSRINERKAMWDLMQRRKLYQEPYQTLQNLAALNLGSLPQVPPSATWPQQWCSPASTVPPATYPPPPAGHPMPAQMGPPPFQPLPLQSGHYNMTPGPGSIPPLIIQHARMVQIGNHNTMQVETVTRGPQDSEEETR</sequence>
<feature type="region of interest" description="Disordered" evidence="7">
    <location>
        <begin position="294"/>
        <end position="323"/>
    </location>
</feature>
<comment type="caution">
    <text evidence="9">The sequence shown here is derived from an EMBL/GenBank/DDBJ whole genome shotgun (WGS) entry which is preliminary data.</text>
</comment>
<feature type="domain" description="TIR" evidence="8">
    <location>
        <begin position="605"/>
        <end position="738"/>
    </location>
</feature>
<dbReference type="PANTHER" id="PTHR47230:SF1">
    <property type="entry name" value="TIR DOMAIN-CONTAINING ADAPTER MOLECULE 1"/>
    <property type="match status" value="1"/>
</dbReference>
<dbReference type="GO" id="GO:0035591">
    <property type="term" value="F:signaling adaptor activity"/>
    <property type="evidence" value="ECO:0007669"/>
    <property type="project" value="TreeGrafter"/>
</dbReference>
<dbReference type="Proteomes" id="UP001333110">
    <property type="component" value="Unassembled WGS sequence"/>
</dbReference>
<evidence type="ECO:0000256" key="3">
    <source>
        <dbReference type="ARBA" id="ARBA00022553"/>
    </source>
</evidence>
<feature type="region of interest" description="Disordered" evidence="7">
    <location>
        <begin position="474"/>
        <end position="532"/>
    </location>
</feature>
<feature type="region of interest" description="Disordered" evidence="7">
    <location>
        <begin position="1"/>
        <end position="120"/>
    </location>
</feature>
<dbReference type="PANTHER" id="PTHR47230">
    <property type="entry name" value="TIR DOMAIN-CONTAINING ADAPTER MOLECULE 1"/>
    <property type="match status" value="1"/>
</dbReference>
<keyword evidence="4" id="KW-0399">Innate immunity</keyword>
<dbReference type="InterPro" id="IPR025735">
    <property type="entry name" value="RHIM"/>
</dbReference>
<dbReference type="AlphaFoldDB" id="A0AAN7ML57"/>
<dbReference type="PROSITE" id="PS50104">
    <property type="entry name" value="TIR"/>
    <property type="match status" value="1"/>
</dbReference>
<feature type="compositionally biased region" description="Basic and acidic residues" evidence="7">
    <location>
        <begin position="490"/>
        <end position="504"/>
    </location>
</feature>
<dbReference type="InterPro" id="IPR046946">
    <property type="entry name" value="TCAM1/2"/>
</dbReference>
<feature type="region of interest" description="Disordered" evidence="7">
    <location>
        <begin position="387"/>
        <end position="440"/>
    </location>
</feature>
<evidence type="ECO:0000313" key="9">
    <source>
        <dbReference type="EMBL" id="KAK4808134.1"/>
    </source>
</evidence>
<keyword evidence="5" id="KW-0391">Immunity</keyword>
<dbReference type="GO" id="GO:0035666">
    <property type="term" value="P:TRIF-dependent toll-like receptor signaling pathway"/>
    <property type="evidence" value="ECO:0007669"/>
    <property type="project" value="InterPro"/>
</dbReference>
<proteinExistence type="predicted"/>
<feature type="compositionally biased region" description="Polar residues" evidence="7">
    <location>
        <begin position="475"/>
        <end position="485"/>
    </location>
</feature>
<dbReference type="InterPro" id="IPR040886">
    <property type="entry name" value="TRIF_N"/>
</dbReference>
<evidence type="ECO:0000313" key="10">
    <source>
        <dbReference type="Proteomes" id="UP001333110"/>
    </source>
</evidence>
<dbReference type="GO" id="GO:0032481">
    <property type="term" value="P:positive regulation of type I interferon production"/>
    <property type="evidence" value="ECO:0007669"/>
    <property type="project" value="TreeGrafter"/>
</dbReference>
<keyword evidence="2" id="KW-0963">Cytoplasm</keyword>
<comment type="subcellular location">
    <subcellularLocation>
        <location evidence="1">Cytoplasm</location>
    </subcellularLocation>
</comment>
<feature type="compositionally biased region" description="Basic and acidic residues" evidence="7">
    <location>
        <begin position="107"/>
        <end position="116"/>
    </location>
</feature>
<dbReference type="Pfam" id="PF12721">
    <property type="entry name" value="RHIM"/>
    <property type="match status" value="1"/>
</dbReference>